<reference evidence="1 2" key="1">
    <citation type="submission" date="2017-06" db="EMBL/GenBank/DDBJ databases">
        <authorList>
            <consortium name="Pathogen Informatics"/>
        </authorList>
    </citation>
    <scope>NUCLEOTIDE SEQUENCE [LARGE SCALE GENOMIC DNA]</scope>
    <source>
        <strain evidence="1 2">NCTC12149</strain>
    </source>
</reference>
<dbReference type="Gene3D" id="1.10.150.240">
    <property type="entry name" value="Putative phosphatase, domain 2"/>
    <property type="match status" value="1"/>
</dbReference>
<dbReference type="InterPro" id="IPR023214">
    <property type="entry name" value="HAD_sf"/>
</dbReference>
<accession>A0AAJ4XBK9</accession>
<dbReference type="CDD" id="cd02603">
    <property type="entry name" value="HAD_sEH-N_like"/>
    <property type="match status" value="1"/>
</dbReference>
<dbReference type="InterPro" id="IPR023198">
    <property type="entry name" value="PGP-like_dom2"/>
</dbReference>
<dbReference type="Proteomes" id="UP000215355">
    <property type="component" value="Chromosome 1"/>
</dbReference>
<dbReference type="InterPro" id="IPR036412">
    <property type="entry name" value="HAD-like_sf"/>
</dbReference>
<gene>
    <name evidence="1" type="primary">yihX</name>
    <name evidence="1" type="ORF">SAMEA4412673_02273</name>
</gene>
<name>A0AAJ4XBK9_9SPHI</name>
<evidence type="ECO:0000313" key="2">
    <source>
        <dbReference type="Proteomes" id="UP000215355"/>
    </source>
</evidence>
<sequence length="210" mass="24395">MQKVKNVILDYGNVIFMIDFPKVRQAFMDLGIKNVDDFFGHHGQDSLFDAFDKGEISVPEFRDGVRKKADRYDLSDEQIDTAWNSLLLGVPEGKHEILENLRENYRTFLCSNNNELHYAYCMNHIQEKYGVPSNDVFFERTYYSHLEGLRKPDAAIFERVLEQNNLIPEESLFIDDSPQHLEGAKKLGIQTVLCSKERPLEQIVADLKLY</sequence>
<keyword evidence="1" id="KW-0378">Hydrolase</keyword>
<dbReference type="Gene3D" id="3.40.50.1000">
    <property type="entry name" value="HAD superfamily/HAD-like"/>
    <property type="match status" value="1"/>
</dbReference>
<evidence type="ECO:0000313" key="1">
    <source>
        <dbReference type="EMBL" id="SNV51101.1"/>
    </source>
</evidence>
<dbReference type="SFLD" id="SFLDG01129">
    <property type="entry name" value="C1.5:_HAD__Beta-PGM__Phosphata"/>
    <property type="match status" value="1"/>
</dbReference>
<dbReference type="NCBIfam" id="TIGR01509">
    <property type="entry name" value="HAD-SF-IA-v3"/>
    <property type="match status" value="1"/>
</dbReference>
<proteinExistence type="predicted"/>
<dbReference type="PANTHER" id="PTHR43611">
    <property type="entry name" value="ALPHA-D-GLUCOSE 1-PHOSPHATE PHOSPHATASE"/>
    <property type="match status" value="1"/>
</dbReference>
<dbReference type="SFLD" id="SFLDS00003">
    <property type="entry name" value="Haloacid_Dehalogenase"/>
    <property type="match status" value="1"/>
</dbReference>
<dbReference type="PANTHER" id="PTHR43611:SF3">
    <property type="entry name" value="FLAVIN MONONUCLEOTIDE HYDROLASE 1, CHLOROPLATIC"/>
    <property type="match status" value="1"/>
</dbReference>
<protein>
    <submittedName>
        <fullName evidence="1">Phosphatase yihX</fullName>
        <ecNumber evidence="1">3.1.3.-</ecNumber>
    </submittedName>
</protein>
<organism evidence="1 2">
    <name type="scientific">Sphingobacterium mizutaii</name>
    <dbReference type="NCBI Taxonomy" id="1010"/>
    <lineage>
        <taxon>Bacteria</taxon>
        <taxon>Pseudomonadati</taxon>
        <taxon>Bacteroidota</taxon>
        <taxon>Sphingobacteriia</taxon>
        <taxon>Sphingobacteriales</taxon>
        <taxon>Sphingobacteriaceae</taxon>
        <taxon>Sphingobacterium</taxon>
    </lineage>
</organism>
<dbReference type="RefSeq" id="WP_175486290.1">
    <property type="nucleotide sequence ID" value="NZ_FNGK01000001.1"/>
</dbReference>
<dbReference type="InterPro" id="IPR006439">
    <property type="entry name" value="HAD-SF_hydro_IA"/>
</dbReference>
<dbReference type="SUPFAM" id="SSF56784">
    <property type="entry name" value="HAD-like"/>
    <property type="match status" value="1"/>
</dbReference>
<dbReference type="EMBL" id="LT906468">
    <property type="protein sequence ID" value="SNV51101.1"/>
    <property type="molecule type" value="Genomic_DNA"/>
</dbReference>
<dbReference type="KEGG" id="smiz:4412673_02273"/>
<dbReference type="AlphaFoldDB" id="A0AAJ4XBK9"/>
<dbReference type="EC" id="3.1.3.-" evidence="1"/>
<dbReference type="GO" id="GO:0016787">
    <property type="term" value="F:hydrolase activity"/>
    <property type="evidence" value="ECO:0007669"/>
    <property type="project" value="UniProtKB-KW"/>
</dbReference>
<dbReference type="Pfam" id="PF00702">
    <property type="entry name" value="Hydrolase"/>
    <property type="match status" value="1"/>
</dbReference>